<keyword evidence="2" id="KW-1185">Reference proteome</keyword>
<dbReference type="OrthoDB" id="3881at2759"/>
<sequence>MAAVHDPFLSAGARLVERAPSGGDEPDCGGRQEKRAMEGCAMIKWCTIYMDHITFKDYEVHDVMGLELYYN</sequence>
<proteinExistence type="predicted"/>
<dbReference type="Proteomes" id="UP001153555">
    <property type="component" value="Unassembled WGS sequence"/>
</dbReference>
<name>A0A9N7N2R1_STRHE</name>
<comment type="caution">
    <text evidence="1">The sequence shown here is derived from an EMBL/GenBank/DDBJ whole genome shotgun (WGS) entry which is preliminary data.</text>
</comment>
<accession>A0A9N7N2R1</accession>
<gene>
    <name evidence="1" type="ORF">SHERM_17770</name>
</gene>
<organism evidence="1 2">
    <name type="scientific">Striga hermonthica</name>
    <name type="common">Purple witchweed</name>
    <name type="synonym">Buchnera hermonthica</name>
    <dbReference type="NCBI Taxonomy" id="68872"/>
    <lineage>
        <taxon>Eukaryota</taxon>
        <taxon>Viridiplantae</taxon>
        <taxon>Streptophyta</taxon>
        <taxon>Embryophyta</taxon>
        <taxon>Tracheophyta</taxon>
        <taxon>Spermatophyta</taxon>
        <taxon>Magnoliopsida</taxon>
        <taxon>eudicotyledons</taxon>
        <taxon>Gunneridae</taxon>
        <taxon>Pentapetalae</taxon>
        <taxon>asterids</taxon>
        <taxon>lamiids</taxon>
        <taxon>Lamiales</taxon>
        <taxon>Orobanchaceae</taxon>
        <taxon>Buchnereae</taxon>
        <taxon>Striga</taxon>
    </lineage>
</organism>
<dbReference type="EMBL" id="CACSLK010017995">
    <property type="protein sequence ID" value="CAA0818985.1"/>
    <property type="molecule type" value="Genomic_DNA"/>
</dbReference>
<dbReference type="Gene3D" id="3.10.20.90">
    <property type="entry name" value="Phosphatidylinositol 3-kinase Catalytic Subunit, Chain A, domain 1"/>
    <property type="match status" value="1"/>
</dbReference>
<dbReference type="AlphaFoldDB" id="A0A9N7N2R1"/>
<protein>
    <submittedName>
        <fullName evidence="1">Ubiquitin-like protein 5</fullName>
    </submittedName>
</protein>
<evidence type="ECO:0000313" key="1">
    <source>
        <dbReference type="EMBL" id="CAA0818985.1"/>
    </source>
</evidence>
<evidence type="ECO:0000313" key="2">
    <source>
        <dbReference type="Proteomes" id="UP001153555"/>
    </source>
</evidence>
<reference evidence="1" key="1">
    <citation type="submission" date="2019-12" db="EMBL/GenBank/DDBJ databases">
        <authorList>
            <person name="Scholes J."/>
        </authorList>
    </citation>
    <scope>NUCLEOTIDE SEQUENCE</scope>
</reference>